<gene>
    <name evidence="14" type="primary">folK</name>
    <name evidence="14" type="ORF">DIT97_07720</name>
</gene>
<comment type="function">
    <text evidence="10">Catalyzes the transfer of pyrophosphate from adenosine triphosphate (ATP) to 6-hydroxymethyl-7,8-dihydropterin, an enzymatic step in folate biosynthesis pathway.</text>
</comment>
<dbReference type="SUPFAM" id="SSF55083">
    <property type="entry name" value="6-hydroxymethyl-7,8-dihydropterin pyrophosphokinase, HPPK"/>
    <property type="match status" value="1"/>
</dbReference>
<dbReference type="Proteomes" id="UP000263642">
    <property type="component" value="Unassembled WGS sequence"/>
</dbReference>
<dbReference type="Pfam" id="PF01288">
    <property type="entry name" value="HPPK"/>
    <property type="match status" value="1"/>
</dbReference>
<evidence type="ECO:0000259" key="13">
    <source>
        <dbReference type="PROSITE" id="PS00794"/>
    </source>
</evidence>
<dbReference type="PANTHER" id="PTHR43071">
    <property type="entry name" value="2-AMINO-4-HYDROXY-6-HYDROXYMETHYLDIHYDROPTERIDINE PYROPHOSPHOKINASE"/>
    <property type="match status" value="1"/>
</dbReference>
<evidence type="ECO:0000256" key="7">
    <source>
        <dbReference type="ARBA" id="ARBA00022777"/>
    </source>
</evidence>
<dbReference type="CDD" id="cd00483">
    <property type="entry name" value="HPPK"/>
    <property type="match status" value="1"/>
</dbReference>
<comment type="pathway">
    <text evidence="1">Cofactor biosynthesis; tetrahydrofolate biosynthesis; 2-amino-4-hydroxy-6-hydroxymethyl-7,8-dihydropteridine diphosphate from 7,8-dihydroneopterin triphosphate: step 4/4.</text>
</comment>
<keyword evidence="7 14" id="KW-0418">Kinase</keyword>
<evidence type="ECO:0000256" key="8">
    <source>
        <dbReference type="ARBA" id="ARBA00022840"/>
    </source>
</evidence>
<keyword evidence="9" id="KW-0289">Folate biosynthesis</keyword>
<comment type="similarity">
    <text evidence="2">Belongs to the HPPK family.</text>
</comment>
<proteinExistence type="inferred from homology"/>
<dbReference type="GO" id="GO:0046654">
    <property type="term" value="P:tetrahydrofolate biosynthetic process"/>
    <property type="evidence" value="ECO:0007669"/>
    <property type="project" value="UniProtKB-UniPathway"/>
</dbReference>
<feature type="domain" description="7,8-dihydro-6-hydroxymethylpterin-pyrophosphokinase" evidence="13">
    <location>
        <begin position="94"/>
        <end position="105"/>
    </location>
</feature>
<dbReference type="PANTHER" id="PTHR43071:SF1">
    <property type="entry name" value="2-AMINO-4-HYDROXY-6-HYDROXYMETHYLDIHYDROPTERIDINE PYROPHOSPHOKINASE"/>
    <property type="match status" value="1"/>
</dbReference>
<dbReference type="GO" id="GO:0046656">
    <property type="term" value="P:folic acid biosynthetic process"/>
    <property type="evidence" value="ECO:0007669"/>
    <property type="project" value="UniProtKB-KW"/>
</dbReference>
<dbReference type="AlphaFoldDB" id="A0A3D3R2X2"/>
<dbReference type="InterPro" id="IPR035907">
    <property type="entry name" value="Hppk_sf"/>
</dbReference>
<reference evidence="14 15" key="1">
    <citation type="journal article" date="2018" name="Nat. Biotechnol.">
        <title>A standardized bacterial taxonomy based on genome phylogeny substantially revises the tree of life.</title>
        <authorList>
            <person name="Parks D.H."/>
            <person name="Chuvochina M."/>
            <person name="Waite D.W."/>
            <person name="Rinke C."/>
            <person name="Skarshewski A."/>
            <person name="Chaumeil P.A."/>
            <person name="Hugenholtz P."/>
        </authorList>
    </citation>
    <scope>NUCLEOTIDE SEQUENCE [LARGE SCALE GENOMIC DNA]</scope>
    <source>
        <strain evidence="14">UBA9375</strain>
    </source>
</reference>
<accession>A0A3D3R2X2</accession>
<protein>
    <recommendedName>
        <fullName evidence="4">2-amino-4-hydroxy-6-hydroxymethyldihydropteridine pyrophosphokinase</fullName>
        <ecNumber evidence="3">2.7.6.3</ecNumber>
    </recommendedName>
    <alternativeName>
        <fullName evidence="11">6-hydroxymethyl-7,8-dihydropterin pyrophosphokinase</fullName>
    </alternativeName>
    <alternativeName>
        <fullName evidence="12">7,8-dihydro-6-hydroxymethylpterin-pyrophosphokinase</fullName>
    </alternativeName>
</protein>
<evidence type="ECO:0000256" key="4">
    <source>
        <dbReference type="ARBA" id="ARBA00016218"/>
    </source>
</evidence>
<sequence>MFQESEMNQVYLALGSNIRAEFHLPQAVRLLTSCGAIIRKSSVWQSQPVGDTNQADFLNAAVLLETACDAQQIWDEVIPGIEARLLRVRDPLNKNGPRTIDIDLVLFNEEQLQVAHRRVPDPDISSRIFLAVPLAELAPGYCVPGVGKPLSEIAAELQTDHGSVFIRRDDVRL</sequence>
<evidence type="ECO:0000256" key="11">
    <source>
        <dbReference type="ARBA" id="ARBA00029766"/>
    </source>
</evidence>
<evidence type="ECO:0000256" key="2">
    <source>
        <dbReference type="ARBA" id="ARBA00005810"/>
    </source>
</evidence>
<evidence type="ECO:0000313" key="14">
    <source>
        <dbReference type="EMBL" id="HCO22936.1"/>
    </source>
</evidence>
<evidence type="ECO:0000256" key="12">
    <source>
        <dbReference type="ARBA" id="ARBA00033413"/>
    </source>
</evidence>
<dbReference type="GO" id="GO:0016301">
    <property type="term" value="F:kinase activity"/>
    <property type="evidence" value="ECO:0007669"/>
    <property type="project" value="UniProtKB-KW"/>
</dbReference>
<name>A0A3D3R2X2_9PLAN</name>
<keyword evidence="6" id="KW-0547">Nucleotide-binding</keyword>
<evidence type="ECO:0000256" key="9">
    <source>
        <dbReference type="ARBA" id="ARBA00022909"/>
    </source>
</evidence>
<keyword evidence="8" id="KW-0067">ATP-binding</keyword>
<dbReference type="InterPro" id="IPR000550">
    <property type="entry name" value="Hppk"/>
</dbReference>
<evidence type="ECO:0000256" key="3">
    <source>
        <dbReference type="ARBA" id="ARBA00013253"/>
    </source>
</evidence>
<evidence type="ECO:0000313" key="15">
    <source>
        <dbReference type="Proteomes" id="UP000263642"/>
    </source>
</evidence>
<keyword evidence="5" id="KW-0808">Transferase</keyword>
<evidence type="ECO:0000256" key="1">
    <source>
        <dbReference type="ARBA" id="ARBA00005051"/>
    </source>
</evidence>
<dbReference type="Gene3D" id="3.30.70.560">
    <property type="entry name" value="7,8-Dihydro-6-hydroxymethylpterin-pyrophosphokinase HPPK"/>
    <property type="match status" value="1"/>
</dbReference>
<evidence type="ECO:0000256" key="10">
    <source>
        <dbReference type="ARBA" id="ARBA00029409"/>
    </source>
</evidence>
<evidence type="ECO:0000256" key="5">
    <source>
        <dbReference type="ARBA" id="ARBA00022679"/>
    </source>
</evidence>
<evidence type="ECO:0000256" key="6">
    <source>
        <dbReference type="ARBA" id="ARBA00022741"/>
    </source>
</evidence>
<dbReference type="UniPathway" id="UPA00077">
    <property type="reaction ID" value="UER00155"/>
</dbReference>
<dbReference type="GO" id="GO:0003848">
    <property type="term" value="F:2-amino-4-hydroxy-6-hydroxymethyldihydropteridine diphosphokinase activity"/>
    <property type="evidence" value="ECO:0007669"/>
    <property type="project" value="UniProtKB-EC"/>
</dbReference>
<dbReference type="PROSITE" id="PS00794">
    <property type="entry name" value="HPPK"/>
    <property type="match status" value="1"/>
</dbReference>
<dbReference type="EC" id="2.7.6.3" evidence="3"/>
<dbReference type="GO" id="GO:0005524">
    <property type="term" value="F:ATP binding"/>
    <property type="evidence" value="ECO:0007669"/>
    <property type="project" value="UniProtKB-KW"/>
</dbReference>
<dbReference type="EMBL" id="DQAY01000048">
    <property type="protein sequence ID" value="HCO22936.1"/>
    <property type="molecule type" value="Genomic_DNA"/>
</dbReference>
<dbReference type="NCBIfam" id="TIGR01498">
    <property type="entry name" value="folK"/>
    <property type="match status" value="1"/>
</dbReference>
<comment type="caution">
    <text evidence="14">The sequence shown here is derived from an EMBL/GenBank/DDBJ whole genome shotgun (WGS) entry which is preliminary data.</text>
</comment>
<organism evidence="14 15">
    <name type="scientific">Gimesia maris</name>
    <dbReference type="NCBI Taxonomy" id="122"/>
    <lineage>
        <taxon>Bacteria</taxon>
        <taxon>Pseudomonadati</taxon>
        <taxon>Planctomycetota</taxon>
        <taxon>Planctomycetia</taxon>
        <taxon>Planctomycetales</taxon>
        <taxon>Planctomycetaceae</taxon>
        <taxon>Gimesia</taxon>
    </lineage>
</organism>